<comment type="caution">
    <text evidence="2">The sequence shown here is derived from an EMBL/GenBank/DDBJ whole genome shotgun (WGS) entry which is preliminary data.</text>
</comment>
<feature type="transmembrane region" description="Helical" evidence="1">
    <location>
        <begin position="104"/>
        <end position="127"/>
    </location>
</feature>
<keyword evidence="3" id="KW-1185">Reference proteome</keyword>
<protein>
    <recommendedName>
        <fullName evidence="4">DUF2254 domain-containing protein</fullName>
    </recommendedName>
</protein>
<dbReference type="InterPro" id="IPR018723">
    <property type="entry name" value="DUF2254_membrane"/>
</dbReference>
<evidence type="ECO:0000313" key="3">
    <source>
        <dbReference type="Proteomes" id="UP000617355"/>
    </source>
</evidence>
<proteinExistence type="predicted"/>
<evidence type="ECO:0008006" key="4">
    <source>
        <dbReference type="Google" id="ProtNLM"/>
    </source>
</evidence>
<dbReference type="RefSeq" id="WP_188526487.1">
    <property type="nucleotide sequence ID" value="NZ_BMGI01000001.1"/>
</dbReference>
<dbReference type="Pfam" id="PF10011">
    <property type="entry name" value="DUF2254"/>
    <property type="match status" value="1"/>
</dbReference>
<evidence type="ECO:0000256" key="1">
    <source>
        <dbReference type="SAM" id="Phobius"/>
    </source>
</evidence>
<feature type="transmembrane region" description="Helical" evidence="1">
    <location>
        <begin position="16"/>
        <end position="37"/>
    </location>
</feature>
<evidence type="ECO:0000313" key="2">
    <source>
        <dbReference type="EMBL" id="GGD27683.1"/>
    </source>
</evidence>
<feature type="transmembrane region" description="Helical" evidence="1">
    <location>
        <begin position="57"/>
        <end position="83"/>
    </location>
</feature>
<keyword evidence="1" id="KW-1133">Transmembrane helix</keyword>
<dbReference type="EMBL" id="BMGI01000001">
    <property type="protein sequence ID" value="GGD27683.1"/>
    <property type="molecule type" value="Genomic_DNA"/>
</dbReference>
<sequence length="423" mass="45756">MISSYAWYLREALKKIWVRVVSFAVLALLAAGLARLLQPYLPEDLALKTGSQAVDTLLGVLTSSMLAVTTFSLSIAVSAFAFAAASATPRATVLLQEDRTTQNVLATFLGAFMFGLVGLIALHAQFYGASGKVVVFFFTVVVIGLVVVALISWIGHLMQFGRMGDTLDRVERAATEALRRRLENLYLGGRPLLDVPTDRCAPVLSTETGYIENIDMKALQDHAEDLDARLFVHQLPGALVAPGVPLMSVAAASISDAQAEALGRAFMIGTRRTFEADPRFGLIVLTEIASRALSPAVNDPGTAIDILGRHVRILSKWHEPNDCEVKFESVFVPPITLQEAIEDAFRPIARDGVSFVEVQIRLHKALGLLVQTAPEAFAQACEGMAREALERAEAAGLMPSELAAIRSEMSRYSRPGDKAPPEI</sequence>
<name>A0ABQ1QH91_9RHOB</name>
<accession>A0ABQ1QH91</accession>
<keyword evidence="1" id="KW-0812">Transmembrane</keyword>
<reference evidence="3" key="1">
    <citation type="journal article" date="2019" name="Int. J. Syst. Evol. Microbiol.">
        <title>The Global Catalogue of Microorganisms (GCM) 10K type strain sequencing project: providing services to taxonomists for standard genome sequencing and annotation.</title>
        <authorList>
            <consortium name="The Broad Institute Genomics Platform"/>
            <consortium name="The Broad Institute Genome Sequencing Center for Infectious Disease"/>
            <person name="Wu L."/>
            <person name="Ma J."/>
        </authorList>
    </citation>
    <scope>NUCLEOTIDE SEQUENCE [LARGE SCALE GENOMIC DNA]</scope>
    <source>
        <strain evidence="3">CGMCC 1.12922</strain>
    </source>
</reference>
<organism evidence="2 3">
    <name type="scientific">Sinisalibacter lacisalsi</name>
    <dbReference type="NCBI Taxonomy" id="1526570"/>
    <lineage>
        <taxon>Bacteria</taxon>
        <taxon>Pseudomonadati</taxon>
        <taxon>Pseudomonadota</taxon>
        <taxon>Alphaproteobacteria</taxon>
        <taxon>Rhodobacterales</taxon>
        <taxon>Roseobacteraceae</taxon>
        <taxon>Sinisalibacter</taxon>
    </lineage>
</organism>
<feature type="transmembrane region" description="Helical" evidence="1">
    <location>
        <begin position="133"/>
        <end position="154"/>
    </location>
</feature>
<keyword evidence="1" id="KW-0472">Membrane</keyword>
<gene>
    <name evidence="2" type="ORF">GCM10011358_09950</name>
</gene>
<dbReference type="Proteomes" id="UP000617355">
    <property type="component" value="Unassembled WGS sequence"/>
</dbReference>